<reference evidence="2 3" key="1">
    <citation type="submission" date="2019-03" db="EMBL/GenBank/DDBJ databases">
        <title>First draft genome of Liparis tanakae, snailfish: a comprehensive survey of snailfish specific genes.</title>
        <authorList>
            <person name="Kim W."/>
            <person name="Song I."/>
            <person name="Jeong J.-H."/>
            <person name="Kim D."/>
            <person name="Kim S."/>
            <person name="Ryu S."/>
            <person name="Song J.Y."/>
            <person name="Lee S.K."/>
        </authorList>
    </citation>
    <scope>NUCLEOTIDE SEQUENCE [LARGE SCALE GENOMIC DNA]</scope>
    <source>
        <tissue evidence="2">Muscle</tissue>
    </source>
</reference>
<feature type="region of interest" description="Disordered" evidence="1">
    <location>
        <begin position="108"/>
        <end position="131"/>
    </location>
</feature>
<comment type="caution">
    <text evidence="2">The sequence shown here is derived from an EMBL/GenBank/DDBJ whole genome shotgun (WGS) entry which is preliminary data.</text>
</comment>
<dbReference type="EMBL" id="SRLO01000121">
    <property type="protein sequence ID" value="TNN73801.1"/>
    <property type="molecule type" value="Genomic_DNA"/>
</dbReference>
<evidence type="ECO:0000313" key="2">
    <source>
        <dbReference type="EMBL" id="TNN73801.1"/>
    </source>
</evidence>
<organism evidence="2 3">
    <name type="scientific">Liparis tanakae</name>
    <name type="common">Tanaka's snailfish</name>
    <dbReference type="NCBI Taxonomy" id="230148"/>
    <lineage>
        <taxon>Eukaryota</taxon>
        <taxon>Metazoa</taxon>
        <taxon>Chordata</taxon>
        <taxon>Craniata</taxon>
        <taxon>Vertebrata</taxon>
        <taxon>Euteleostomi</taxon>
        <taxon>Actinopterygii</taxon>
        <taxon>Neopterygii</taxon>
        <taxon>Teleostei</taxon>
        <taxon>Neoteleostei</taxon>
        <taxon>Acanthomorphata</taxon>
        <taxon>Eupercaria</taxon>
        <taxon>Perciformes</taxon>
        <taxon>Cottioidei</taxon>
        <taxon>Cottales</taxon>
        <taxon>Liparidae</taxon>
        <taxon>Liparis</taxon>
    </lineage>
</organism>
<name>A0A4Z2I7P4_9TELE</name>
<sequence>MVLELWYQRMVSSCWSRRSSFKSTNFSNEDKSALFKYINDTGREEERKYAGPKDCDGYFLMVETPCRRPSSVRPSFQPAMRPAENKCSFPLCERRPGVTLLYSRSPRAAAHQPLIKERSGPEEAHCDTGYN</sequence>
<evidence type="ECO:0000256" key="1">
    <source>
        <dbReference type="SAM" id="MobiDB-lite"/>
    </source>
</evidence>
<feature type="compositionally biased region" description="Basic and acidic residues" evidence="1">
    <location>
        <begin position="114"/>
        <end position="131"/>
    </location>
</feature>
<proteinExistence type="predicted"/>
<evidence type="ECO:0000313" key="3">
    <source>
        <dbReference type="Proteomes" id="UP000314294"/>
    </source>
</evidence>
<keyword evidence="3" id="KW-1185">Reference proteome</keyword>
<dbReference type="Proteomes" id="UP000314294">
    <property type="component" value="Unassembled WGS sequence"/>
</dbReference>
<protein>
    <submittedName>
        <fullName evidence="2">Uncharacterized protein</fullName>
    </submittedName>
</protein>
<dbReference type="AlphaFoldDB" id="A0A4Z2I7P4"/>
<gene>
    <name evidence="2" type="ORF">EYF80_016009</name>
</gene>
<accession>A0A4Z2I7P4</accession>